<dbReference type="InParanoid" id="A0A0C3A8X5"/>
<dbReference type="AlphaFoldDB" id="A0A0C3A8X5"/>
<dbReference type="Proteomes" id="UP000053989">
    <property type="component" value="Unassembled WGS sequence"/>
</dbReference>
<feature type="non-terminal residue" evidence="2">
    <location>
        <position position="377"/>
    </location>
</feature>
<organism evidence="2 3">
    <name type="scientific">Scleroderma citrinum Foug A</name>
    <dbReference type="NCBI Taxonomy" id="1036808"/>
    <lineage>
        <taxon>Eukaryota</taxon>
        <taxon>Fungi</taxon>
        <taxon>Dikarya</taxon>
        <taxon>Basidiomycota</taxon>
        <taxon>Agaricomycotina</taxon>
        <taxon>Agaricomycetes</taxon>
        <taxon>Agaricomycetidae</taxon>
        <taxon>Boletales</taxon>
        <taxon>Sclerodermatineae</taxon>
        <taxon>Sclerodermataceae</taxon>
        <taxon>Scleroderma</taxon>
    </lineage>
</organism>
<dbReference type="HOGENOM" id="CLU_048314_0_0_1"/>
<sequence length="377" mass="38795">MGVAYSDSEAIFNLLKGLPCTGTWPAFKLVLQSSLSVAPVAAPALPSLAKGKAALSSSASSSSVSGISSISGLLGSGAATFESISVRIAAEAHRLVLEASISPPVGSEFTNVARTSSRQTTNVNPATGLRHTKNNPSGIYCDTPLDNGSVCGAGSHDCMHCFKPGGGMAGQQPAHWKPFWCSKTGASDSLGAPASGLSSSTLQQSPLVAAAVVTAVPTSSVSSQGAWSTQEYDLSCASVAELDDTNGCCPSDDILACLSVWSYSSLLDSGTSHTLVHDRTHFHSYVADNSACVKTANHGRLPMLGSGDCMALLPVGHDKFSVCFSGCLHAPSAMLNLLSIGSMVAKGWECNFCGAPPRCELVYRAQPLGSHLLQNNL</sequence>
<dbReference type="EMBL" id="KN822053">
    <property type="protein sequence ID" value="KIM61327.1"/>
    <property type="molecule type" value="Genomic_DNA"/>
</dbReference>
<dbReference type="InterPro" id="IPR054722">
    <property type="entry name" value="PolX-like_BBD"/>
</dbReference>
<gene>
    <name evidence="2" type="ORF">SCLCIDRAFT_122298</name>
</gene>
<reference evidence="3" key="2">
    <citation type="submission" date="2015-01" db="EMBL/GenBank/DDBJ databases">
        <title>Evolutionary Origins and Diversification of the Mycorrhizal Mutualists.</title>
        <authorList>
            <consortium name="DOE Joint Genome Institute"/>
            <consortium name="Mycorrhizal Genomics Consortium"/>
            <person name="Kohler A."/>
            <person name="Kuo A."/>
            <person name="Nagy L.G."/>
            <person name="Floudas D."/>
            <person name="Copeland A."/>
            <person name="Barry K.W."/>
            <person name="Cichocki N."/>
            <person name="Veneault-Fourrey C."/>
            <person name="LaButti K."/>
            <person name="Lindquist E.A."/>
            <person name="Lipzen A."/>
            <person name="Lundell T."/>
            <person name="Morin E."/>
            <person name="Murat C."/>
            <person name="Riley R."/>
            <person name="Ohm R."/>
            <person name="Sun H."/>
            <person name="Tunlid A."/>
            <person name="Henrissat B."/>
            <person name="Grigoriev I.V."/>
            <person name="Hibbett D.S."/>
            <person name="Martin F."/>
        </authorList>
    </citation>
    <scope>NUCLEOTIDE SEQUENCE [LARGE SCALE GENOMIC DNA]</scope>
    <source>
        <strain evidence="3">Foug A</strain>
    </source>
</reference>
<protein>
    <recommendedName>
        <fullName evidence="1">Retrovirus-related Pol polyprotein from transposon TNT 1-94-like beta-barrel domain-containing protein</fullName>
    </recommendedName>
</protein>
<evidence type="ECO:0000313" key="3">
    <source>
        <dbReference type="Proteomes" id="UP000053989"/>
    </source>
</evidence>
<dbReference type="STRING" id="1036808.A0A0C3A8X5"/>
<name>A0A0C3A8X5_9AGAM</name>
<reference evidence="2 3" key="1">
    <citation type="submission" date="2014-04" db="EMBL/GenBank/DDBJ databases">
        <authorList>
            <consortium name="DOE Joint Genome Institute"/>
            <person name="Kuo A."/>
            <person name="Kohler A."/>
            <person name="Nagy L.G."/>
            <person name="Floudas D."/>
            <person name="Copeland A."/>
            <person name="Barry K.W."/>
            <person name="Cichocki N."/>
            <person name="Veneault-Fourrey C."/>
            <person name="LaButti K."/>
            <person name="Lindquist E.A."/>
            <person name="Lipzen A."/>
            <person name="Lundell T."/>
            <person name="Morin E."/>
            <person name="Murat C."/>
            <person name="Sun H."/>
            <person name="Tunlid A."/>
            <person name="Henrissat B."/>
            <person name="Grigoriev I.V."/>
            <person name="Hibbett D.S."/>
            <person name="Martin F."/>
            <person name="Nordberg H.P."/>
            <person name="Cantor M.N."/>
            <person name="Hua S.X."/>
        </authorList>
    </citation>
    <scope>NUCLEOTIDE SEQUENCE [LARGE SCALE GENOMIC DNA]</scope>
    <source>
        <strain evidence="2 3">Foug A</strain>
    </source>
</reference>
<dbReference type="Pfam" id="PF22936">
    <property type="entry name" value="Pol_BBD"/>
    <property type="match status" value="1"/>
</dbReference>
<evidence type="ECO:0000259" key="1">
    <source>
        <dbReference type="Pfam" id="PF22936"/>
    </source>
</evidence>
<proteinExistence type="predicted"/>
<accession>A0A0C3A8X5</accession>
<evidence type="ECO:0000313" key="2">
    <source>
        <dbReference type="EMBL" id="KIM61327.1"/>
    </source>
</evidence>
<feature type="domain" description="Retrovirus-related Pol polyprotein from transposon TNT 1-94-like beta-barrel" evidence="1">
    <location>
        <begin position="266"/>
        <end position="347"/>
    </location>
</feature>
<keyword evidence="3" id="KW-1185">Reference proteome</keyword>
<dbReference type="OrthoDB" id="2688793at2759"/>